<feature type="compositionally biased region" description="Pro residues" evidence="2">
    <location>
        <begin position="424"/>
        <end position="438"/>
    </location>
</feature>
<dbReference type="InterPro" id="IPR059074">
    <property type="entry name" value="zf-C2H2_Z280C_D"/>
</dbReference>
<feature type="region of interest" description="Disordered" evidence="2">
    <location>
        <begin position="1"/>
        <end position="66"/>
    </location>
</feature>
<dbReference type="InterPro" id="IPR036236">
    <property type="entry name" value="Znf_C2H2_sf"/>
</dbReference>
<dbReference type="Gene3D" id="3.30.160.60">
    <property type="entry name" value="Classic Zinc Finger"/>
    <property type="match status" value="2"/>
</dbReference>
<feature type="compositionally biased region" description="Basic and acidic residues" evidence="2">
    <location>
        <begin position="1608"/>
        <end position="1620"/>
    </location>
</feature>
<protein>
    <submittedName>
        <fullName evidence="4">Pogo transposable element derived with ZNF domain b</fullName>
    </submittedName>
</protein>
<dbReference type="SUPFAM" id="SSF57667">
    <property type="entry name" value="beta-beta-alpha zinc fingers"/>
    <property type="match status" value="1"/>
</dbReference>
<name>A0A3Q2XWJ4_HIPCM</name>
<organism evidence="4 5">
    <name type="scientific">Hippocampus comes</name>
    <name type="common">Tiger tail seahorse</name>
    <dbReference type="NCBI Taxonomy" id="109280"/>
    <lineage>
        <taxon>Eukaryota</taxon>
        <taxon>Metazoa</taxon>
        <taxon>Chordata</taxon>
        <taxon>Craniata</taxon>
        <taxon>Vertebrata</taxon>
        <taxon>Euteleostomi</taxon>
        <taxon>Actinopterygii</taxon>
        <taxon>Neopterygii</taxon>
        <taxon>Teleostei</taxon>
        <taxon>Neoteleostei</taxon>
        <taxon>Acanthomorphata</taxon>
        <taxon>Syngnathiaria</taxon>
        <taxon>Syngnathiformes</taxon>
        <taxon>Syngnathoidei</taxon>
        <taxon>Syngnathidae</taxon>
        <taxon>Hippocampus</taxon>
    </lineage>
</organism>
<feature type="compositionally biased region" description="Acidic residues" evidence="2">
    <location>
        <begin position="1575"/>
        <end position="1586"/>
    </location>
</feature>
<feature type="compositionally biased region" description="Basic and acidic residues" evidence="2">
    <location>
        <begin position="1020"/>
        <end position="1029"/>
    </location>
</feature>
<feature type="compositionally biased region" description="Basic and acidic residues" evidence="2">
    <location>
        <begin position="1587"/>
        <end position="1596"/>
    </location>
</feature>
<proteinExistence type="predicted"/>
<feature type="compositionally biased region" description="Low complexity" evidence="2">
    <location>
        <begin position="38"/>
        <end position="50"/>
    </location>
</feature>
<dbReference type="Pfam" id="PF25429">
    <property type="entry name" value="zf-POGZ"/>
    <property type="match status" value="1"/>
</dbReference>
<keyword evidence="5" id="KW-1185">Reference proteome</keyword>
<feature type="compositionally biased region" description="Acidic residues" evidence="2">
    <location>
        <begin position="1"/>
        <end position="15"/>
    </location>
</feature>
<feature type="region of interest" description="Disordered" evidence="2">
    <location>
        <begin position="1117"/>
        <end position="1159"/>
    </location>
</feature>
<evidence type="ECO:0000313" key="5">
    <source>
        <dbReference type="Proteomes" id="UP000264820"/>
    </source>
</evidence>
<dbReference type="PROSITE" id="PS00028">
    <property type="entry name" value="ZINC_FINGER_C2H2_1"/>
    <property type="match status" value="4"/>
</dbReference>
<feature type="region of interest" description="Disordered" evidence="2">
    <location>
        <begin position="1010"/>
        <end position="1033"/>
    </location>
</feature>
<evidence type="ECO:0000259" key="3">
    <source>
        <dbReference type="PROSITE" id="PS51253"/>
    </source>
</evidence>
<feature type="compositionally biased region" description="Acidic residues" evidence="2">
    <location>
        <begin position="22"/>
        <end position="34"/>
    </location>
</feature>
<feature type="region of interest" description="Disordered" evidence="2">
    <location>
        <begin position="415"/>
        <end position="441"/>
    </location>
</feature>
<dbReference type="Ensembl" id="ENSHCOT00000014666.1">
    <property type="protein sequence ID" value="ENSHCOP00000008732.1"/>
    <property type="gene ID" value="ENSHCOG00000011038.1"/>
</dbReference>
<dbReference type="STRING" id="109280.ENSHCOP00000008732"/>
<dbReference type="Pfam" id="PF25414">
    <property type="entry name" value="zf-C2H2_Z280C_D"/>
    <property type="match status" value="1"/>
</dbReference>
<dbReference type="InterPro" id="IPR006600">
    <property type="entry name" value="HTH_CenpB_DNA-bd_dom"/>
</dbReference>
<dbReference type="PANTHER" id="PTHR46599:SF1">
    <property type="entry name" value="POGO TRANSPOSABLE ELEMENT WITH ZNF DOMAIN"/>
    <property type="match status" value="1"/>
</dbReference>
<dbReference type="Proteomes" id="UP000264820">
    <property type="component" value="Unplaced"/>
</dbReference>
<feature type="compositionally biased region" description="Basic and acidic residues" evidence="2">
    <location>
        <begin position="1680"/>
        <end position="1694"/>
    </location>
</feature>
<dbReference type="SMART" id="SM00355">
    <property type="entry name" value="ZnF_C2H2"/>
    <property type="match status" value="8"/>
</dbReference>
<dbReference type="PROSITE" id="PS51253">
    <property type="entry name" value="HTH_CENPB"/>
    <property type="match status" value="1"/>
</dbReference>
<feature type="region of interest" description="Disordered" evidence="2">
    <location>
        <begin position="1575"/>
        <end position="1733"/>
    </location>
</feature>
<feature type="compositionally biased region" description="Acidic residues" evidence="2">
    <location>
        <begin position="1597"/>
        <end position="1607"/>
    </location>
</feature>
<feature type="compositionally biased region" description="Basic and acidic residues" evidence="2">
    <location>
        <begin position="1122"/>
        <end position="1135"/>
    </location>
</feature>
<dbReference type="PANTHER" id="PTHR46599">
    <property type="entry name" value="PIGGYBAC TRANSPOSABLE ELEMENT-DERIVED PROTEIN 4"/>
    <property type="match status" value="1"/>
</dbReference>
<feature type="compositionally biased region" description="Basic and acidic residues" evidence="2">
    <location>
        <begin position="1703"/>
        <end position="1717"/>
    </location>
</feature>
<evidence type="ECO:0000313" key="4">
    <source>
        <dbReference type="Ensembl" id="ENSHCOP00000008732.1"/>
    </source>
</evidence>
<reference evidence="4" key="1">
    <citation type="submission" date="2025-08" db="UniProtKB">
        <authorList>
            <consortium name="Ensembl"/>
        </authorList>
    </citation>
    <scope>IDENTIFICATION</scope>
</reference>
<accession>A0A3Q2XWJ4</accession>
<dbReference type="GeneTree" id="ENSGT00940000163854"/>
<dbReference type="Pfam" id="PF13843">
    <property type="entry name" value="DDE_Tnp_1_7"/>
    <property type="match status" value="1"/>
</dbReference>
<evidence type="ECO:0000256" key="1">
    <source>
        <dbReference type="ARBA" id="ARBA00023125"/>
    </source>
</evidence>
<dbReference type="GO" id="GO:0003677">
    <property type="term" value="F:DNA binding"/>
    <property type="evidence" value="ECO:0007669"/>
    <property type="project" value="UniProtKB-KW"/>
</dbReference>
<reference evidence="4" key="2">
    <citation type="submission" date="2025-09" db="UniProtKB">
        <authorList>
            <consortium name="Ensembl"/>
        </authorList>
    </citation>
    <scope>IDENTIFICATION</scope>
</reference>
<dbReference type="Pfam" id="PF03184">
    <property type="entry name" value="DDE_1"/>
    <property type="match status" value="1"/>
</dbReference>
<dbReference type="InterPro" id="IPR013087">
    <property type="entry name" value="Znf_C2H2_type"/>
</dbReference>
<feature type="domain" description="HTH CENPB-type" evidence="3">
    <location>
        <begin position="1210"/>
        <end position="1282"/>
    </location>
</feature>
<feature type="compositionally biased region" description="Acidic residues" evidence="2">
    <location>
        <begin position="1625"/>
        <end position="1634"/>
    </location>
</feature>
<dbReference type="InterPro" id="IPR057618">
    <property type="entry name" value="Znf_POGZ/Z280C-D-like"/>
</dbReference>
<dbReference type="InterPro" id="IPR004875">
    <property type="entry name" value="DDE_SF_endonuclease_dom"/>
</dbReference>
<dbReference type="InterPro" id="IPR029526">
    <property type="entry name" value="PGBD"/>
</dbReference>
<feature type="compositionally biased region" description="Pro residues" evidence="2">
    <location>
        <begin position="51"/>
        <end position="66"/>
    </location>
</feature>
<evidence type="ECO:0000256" key="2">
    <source>
        <dbReference type="SAM" id="MobiDB-lite"/>
    </source>
</evidence>
<dbReference type="OMA" id="YVEPDIQ"/>
<keyword evidence="1" id="KW-0238">DNA-binding</keyword>
<sequence length="1733" mass="194125">MDTELFMECEEEELEPWQQVDDGVDEDDNDDNVDACEPASLLSSSSLKPTAAPPPPPSCATPVLSQPPPFILTQTSGGAHLLLTTQALPLPSPGPSLIVNLPQIPSPVVRPALGVSSAFPRGLILSGAPVQLNLHASKGHQAPGSASDSSVAPTKVVLSVDEFYYGTAGDDQPLRRKYPQVTEADAFNCSICERAISDNLRLVQHTLQHSPLIRGGDDQKMCAFCFRQFSSGAHLQGHRERVHGPSPSSCTCRICEWAFDNEPTFLNHMKTNHKPGEMPYVCQVCFYRSSFYSDVLQHFASIHKESRYLLCVFCLKVSRNVASYQKHVLHHQAGQAFHCSRCRLQFAFLADKKRHKLERHRSVRRPAKLEGLPLGSKVTIRMYGKRKVPMVSVRGGARLLQDPSCLIQPIKIKTERQSASGIGSPPPTNPPRSPPAGPARPESGRLWCLECGSDVQDMAAHYPTHVRCLLCAFGSCCSRAYATHMIHHHVPRSKDQLLPVHRRPPPCHFFLVCSRCDFASVSGDEMAEHLLANPEHGSAMCRSRVYIEPDIQLCSDEETPRVLEGDETVCNHDWRLADSWTRPEEDPDAKTHIAPFAQPCGPRQPLLKNGDAVDFFDLLFPAALVELITTETNAHAKTCRYLGSGCRDWVPVNPQEIKGFLGLCILMGVQNFPEPSQYWSWNEHDNGPTFQRTMSLERFKQLASNIRMGSFSADELMHGRKADDPLRVFRRMLDILSGAMWDAYWPNCCLSVDKALLPGLEGDLGSGSSKGQPQVWLLCDSKSGYCHRLFIETGVKASREAGSDVVQELVKGLENNHHQIYLANSLTSVPLVQKLLEQGIYTSSSFPPPSPILPAGVWEDGRLDKPGDFLQRQLGPVLATRWRDTKEMGCLSTNAHVGEADTVWRRSQTKVGSLDPMKRPMAFRLLQENMRGVDICKQLLACNPLGGILQDRHWRTLFWFLVNLSVVNAFIVLRESRKDNPPAWVRDGLFTQVNFRRRLGVQLAECAHKPSDRSAGLKQPKVERDDPSVQRRHRMGKIGGSSKLCQHCNGNKDDAWGCVACGVGLCKDPRCFWEFHGLSPLNKGLTEVGFLDSVRSGEAESDNLQDHLAPLEDLDFSEDEGADKPEESQPIKEEPPSPPSSPHPADVSSQSAAPAPAPKERVDFLSAHQLRVALLALCSGVRQASMVFATEPRLIRFWLKEARNHLKQKKREEVEVQVQGDGEARLVAWVLSQREQQLPVSESVFFHKAAALNKNGALGDTFQMSYDWAVLFMLRYRLGTTLPADSKRAPARHLPLALQANVQSFKEFTQRVIRVHHLPENSVAVMDELCFFVDHRSFQDRRLRAEALQFTGSVPLVTVCLSALADGTMLPALVLTNRQLTGEMLPDFVVLEVTSQNPYAAEAFKVWTQRIWLQYLSGPVQHRKSMLVLDQHHNHVGDISLNHLSTSGTLPAVIPEGCSFLLQPLDLCVKPALERFLRARWTKFCTDHQKEPELPAPGKLHDTAVQMLVRWTTEALTLLKDLRQPWRTSFEITGILPLTDPHEEGPDREDNQQKLLEKLEKILLPSEDCLDLLEVEGKEDEEDSEDDRTSAGKSEESKEEDTQEELGSDTKIKRQEKGEGNIETEVQEEEEPQEDTNITWEENRETDSLEAEEPGVNTKIDQGDQLLTMEAESEEEEKENEDRNEATKERRETRIMIGEEVGDEWKITMKTRTETRTEAAQTNQDEPQQMDQS</sequence>